<keyword evidence="2" id="KW-0288">FMN</keyword>
<comment type="caution">
    <text evidence="4">The sequence shown here is derived from an EMBL/GenBank/DDBJ whole genome shotgun (WGS) entry which is preliminary data.</text>
</comment>
<dbReference type="EMBL" id="JAEQNC010000002">
    <property type="protein sequence ID" value="MBL0371391.1"/>
    <property type="molecule type" value="Genomic_DNA"/>
</dbReference>
<evidence type="ECO:0000313" key="4">
    <source>
        <dbReference type="EMBL" id="MBL0371391.1"/>
    </source>
</evidence>
<dbReference type="InterPro" id="IPR029039">
    <property type="entry name" value="Flavoprotein-like_sf"/>
</dbReference>
<reference evidence="4" key="1">
    <citation type="submission" date="2021-01" db="EMBL/GenBank/DDBJ databases">
        <title>Rhizobium sp. strain KVB221 16S ribosomal RNA gene Genome sequencing and assembly.</title>
        <authorList>
            <person name="Kang M."/>
        </authorList>
    </citation>
    <scope>NUCLEOTIDE SEQUENCE</scope>
    <source>
        <strain evidence="4">KVB221</strain>
    </source>
</reference>
<dbReference type="GO" id="GO:0006783">
    <property type="term" value="P:heme biosynthetic process"/>
    <property type="evidence" value="ECO:0007669"/>
    <property type="project" value="TreeGrafter"/>
</dbReference>
<keyword evidence="5" id="KW-1185">Reference proteome</keyword>
<evidence type="ECO:0000259" key="3">
    <source>
        <dbReference type="PROSITE" id="PS50902"/>
    </source>
</evidence>
<sequence length="183" mass="20607">MKILIVYATIEGQTHKIAETMAASLEKRGHVVALTNSAEAHEFGLERPEAVILAAPVHAGRYPTPFVDFVHREQDWLNGLVSAFVSVTLSIQSEHEDERALAQKYPEALMAETGWKPDMVHHAAGALRYTQYDFFKRWIMREIARKEGARPYDGNDVEFTDWTALEGFLDRFLAMASTAATKV</sequence>
<dbReference type="Pfam" id="PF12724">
    <property type="entry name" value="Flavodoxin_5"/>
    <property type="match status" value="1"/>
</dbReference>
<evidence type="ECO:0000256" key="2">
    <source>
        <dbReference type="ARBA" id="ARBA00022643"/>
    </source>
</evidence>
<dbReference type="Proteomes" id="UP000633219">
    <property type="component" value="Unassembled WGS sequence"/>
</dbReference>
<organism evidence="4 5">
    <name type="scientific">Rhizobium setariae</name>
    <dbReference type="NCBI Taxonomy" id="2801340"/>
    <lineage>
        <taxon>Bacteria</taxon>
        <taxon>Pseudomonadati</taxon>
        <taxon>Pseudomonadota</taxon>
        <taxon>Alphaproteobacteria</taxon>
        <taxon>Hyphomicrobiales</taxon>
        <taxon>Rhizobiaceae</taxon>
        <taxon>Rhizobium/Agrobacterium group</taxon>
        <taxon>Rhizobium</taxon>
    </lineage>
</organism>
<dbReference type="SUPFAM" id="SSF52218">
    <property type="entry name" value="Flavoproteins"/>
    <property type="match status" value="1"/>
</dbReference>
<dbReference type="GO" id="GO:0010181">
    <property type="term" value="F:FMN binding"/>
    <property type="evidence" value="ECO:0007669"/>
    <property type="project" value="InterPro"/>
</dbReference>
<dbReference type="InterPro" id="IPR052200">
    <property type="entry name" value="Protoporphyrinogen_IX_DH"/>
</dbReference>
<feature type="domain" description="Flavodoxin-like" evidence="3">
    <location>
        <begin position="3"/>
        <end position="167"/>
    </location>
</feature>
<dbReference type="InterPro" id="IPR008254">
    <property type="entry name" value="Flavodoxin/NO_synth"/>
</dbReference>
<accession>A0A937CL98</accession>
<dbReference type="Gene3D" id="3.40.50.360">
    <property type="match status" value="1"/>
</dbReference>
<dbReference type="AlphaFoldDB" id="A0A937CL98"/>
<keyword evidence="1" id="KW-0285">Flavoprotein</keyword>
<proteinExistence type="predicted"/>
<protein>
    <submittedName>
        <fullName evidence="4">Protoporphyrinogen oxidase</fullName>
    </submittedName>
</protein>
<evidence type="ECO:0000256" key="1">
    <source>
        <dbReference type="ARBA" id="ARBA00022630"/>
    </source>
</evidence>
<dbReference type="PANTHER" id="PTHR38030:SF2">
    <property type="entry name" value="PROTOPORPHYRINOGEN IX DEHYDROGENASE [QUINONE]"/>
    <property type="match status" value="1"/>
</dbReference>
<dbReference type="PANTHER" id="PTHR38030">
    <property type="entry name" value="PROTOPORPHYRINOGEN IX DEHYDROGENASE [MENAQUINONE]"/>
    <property type="match status" value="1"/>
</dbReference>
<dbReference type="PROSITE" id="PS50902">
    <property type="entry name" value="FLAVODOXIN_LIKE"/>
    <property type="match status" value="1"/>
</dbReference>
<dbReference type="GO" id="GO:0070819">
    <property type="term" value="F:menaquinone-dependent protoporphyrinogen oxidase activity"/>
    <property type="evidence" value="ECO:0007669"/>
    <property type="project" value="TreeGrafter"/>
</dbReference>
<evidence type="ECO:0000313" key="5">
    <source>
        <dbReference type="Proteomes" id="UP000633219"/>
    </source>
</evidence>
<gene>
    <name evidence="4" type="ORF">JJB09_05065</name>
</gene>
<name>A0A937CL98_9HYPH</name>
<dbReference type="InterPro" id="IPR026816">
    <property type="entry name" value="Flavodoxin_dom"/>
</dbReference>